<evidence type="ECO:0000313" key="2">
    <source>
        <dbReference type="Proteomes" id="UP001187415"/>
    </source>
</evidence>
<protein>
    <submittedName>
        <fullName evidence="1">Uncharacterized protein</fullName>
    </submittedName>
</protein>
<dbReference type="EMBL" id="JAUPFM010000021">
    <property type="protein sequence ID" value="KAK2817014.1"/>
    <property type="molecule type" value="Genomic_DNA"/>
</dbReference>
<dbReference type="AlphaFoldDB" id="A0AA88J1L5"/>
<name>A0AA88J1L5_CHASR</name>
<gene>
    <name evidence="1" type="ORF">Q5P01_025205</name>
</gene>
<organism evidence="1 2">
    <name type="scientific">Channa striata</name>
    <name type="common">Snakehead murrel</name>
    <name type="synonym">Ophicephalus striatus</name>
    <dbReference type="NCBI Taxonomy" id="64152"/>
    <lineage>
        <taxon>Eukaryota</taxon>
        <taxon>Metazoa</taxon>
        <taxon>Chordata</taxon>
        <taxon>Craniata</taxon>
        <taxon>Vertebrata</taxon>
        <taxon>Euteleostomi</taxon>
        <taxon>Actinopterygii</taxon>
        <taxon>Neopterygii</taxon>
        <taxon>Teleostei</taxon>
        <taxon>Neoteleostei</taxon>
        <taxon>Acanthomorphata</taxon>
        <taxon>Anabantaria</taxon>
        <taxon>Anabantiformes</taxon>
        <taxon>Channoidei</taxon>
        <taxon>Channidae</taxon>
        <taxon>Channa</taxon>
    </lineage>
</organism>
<accession>A0AA88J1L5</accession>
<reference evidence="1" key="1">
    <citation type="submission" date="2023-07" db="EMBL/GenBank/DDBJ databases">
        <title>Chromosome-level Genome Assembly of Striped Snakehead (Channa striata).</title>
        <authorList>
            <person name="Liu H."/>
        </authorList>
    </citation>
    <scope>NUCLEOTIDE SEQUENCE</scope>
    <source>
        <strain evidence="1">Gz</strain>
        <tissue evidence="1">Muscle</tissue>
    </source>
</reference>
<proteinExistence type="predicted"/>
<sequence>MRTVCSVVSTRKEPSFRFHRLPLLFMSEAPHRYRRAPAGQRTASCSLVVSGKQPCGRRRSSSLQAPRRRELNVALTTFIYKGTL</sequence>
<evidence type="ECO:0000313" key="1">
    <source>
        <dbReference type="EMBL" id="KAK2817014.1"/>
    </source>
</evidence>
<dbReference type="Proteomes" id="UP001187415">
    <property type="component" value="Unassembled WGS sequence"/>
</dbReference>
<keyword evidence="2" id="KW-1185">Reference proteome</keyword>
<comment type="caution">
    <text evidence="1">The sequence shown here is derived from an EMBL/GenBank/DDBJ whole genome shotgun (WGS) entry which is preliminary data.</text>
</comment>